<dbReference type="GO" id="GO:0009253">
    <property type="term" value="P:peptidoglycan catabolic process"/>
    <property type="evidence" value="ECO:0007669"/>
    <property type="project" value="InterPro"/>
</dbReference>
<dbReference type="PROSITE" id="PS51904">
    <property type="entry name" value="GLYCOSYL_HYDROL_F25_2"/>
    <property type="match status" value="1"/>
</dbReference>
<keyword evidence="4" id="KW-0472">Membrane</keyword>
<keyword evidence="2" id="KW-0378">Hydrolase</keyword>
<dbReference type="Pfam" id="PF01183">
    <property type="entry name" value="Glyco_hydro_25"/>
    <property type="match status" value="1"/>
</dbReference>
<keyword evidence="6" id="KW-1185">Reference proteome</keyword>
<protein>
    <submittedName>
        <fullName evidence="5">Lysozyme</fullName>
    </submittedName>
</protein>
<gene>
    <name evidence="5" type="ORF">SAMN05216490_1433</name>
</gene>
<dbReference type="AlphaFoldDB" id="A0A1H1TFZ3"/>
<sequence length="301" mass="34520">MATPKKPVSKKPVAEKLITGRSVPKKTVTRKPAAKKKAGNSNTTWKIAIAGLLIILLSPFYYGYVLKMFSSTWQWFMDTGENPYYRVYKSFNIRIPNKYQVHGIDVSYAQGKINWPKVKAMEEDSVHVSFAFIKASEGLLKVDPYFKRNWREAPKAGITCGPYHFFRSNKNGLWQARFFLQNFTLEAGDLPPVVDIETLDGVKPEAMRKELQAFLTYVEVHAKVKPLIYTTLSFYADYMAGYFDNYHLWIAHYNQQDLTVGPANWLFWQHSDKASINGIYHAVDFDAFKGDSLAFTKLLVP</sequence>
<accession>A0A1H1TFZ3</accession>
<dbReference type="SMART" id="SM00641">
    <property type="entry name" value="Glyco_25"/>
    <property type="match status" value="1"/>
</dbReference>
<dbReference type="PANTHER" id="PTHR34135:SF2">
    <property type="entry name" value="LYSOZYME"/>
    <property type="match status" value="1"/>
</dbReference>
<organism evidence="5 6">
    <name type="scientific">Mucilaginibacter mallensis</name>
    <dbReference type="NCBI Taxonomy" id="652787"/>
    <lineage>
        <taxon>Bacteria</taxon>
        <taxon>Pseudomonadati</taxon>
        <taxon>Bacteroidota</taxon>
        <taxon>Sphingobacteriia</taxon>
        <taxon>Sphingobacteriales</taxon>
        <taxon>Sphingobacteriaceae</taxon>
        <taxon>Mucilaginibacter</taxon>
    </lineage>
</organism>
<dbReference type="InterPro" id="IPR018077">
    <property type="entry name" value="Glyco_hydro_fam25_subgr"/>
</dbReference>
<evidence type="ECO:0000256" key="4">
    <source>
        <dbReference type="SAM" id="Phobius"/>
    </source>
</evidence>
<reference evidence="5 6" key="1">
    <citation type="submission" date="2016-10" db="EMBL/GenBank/DDBJ databases">
        <authorList>
            <person name="de Groot N.N."/>
        </authorList>
    </citation>
    <scope>NUCLEOTIDE SEQUENCE [LARGE SCALE GENOMIC DNA]</scope>
    <source>
        <strain evidence="5 6">MP1X4</strain>
    </source>
</reference>
<feature type="transmembrane region" description="Helical" evidence="4">
    <location>
        <begin position="45"/>
        <end position="64"/>
    </location>
</feature>
<evidence type="ECO:0000313" key="6">
    <source>
        <dbReference type="Proteomes" id="UP000199679"/>
    </source>
</evidence>
<dbReference type="SUPFAM" id="SSF51445">
    <property type="entry name" value="(Trans)glycosidases"/>
    <property type="match status" value="1"/>
</dbReference>
<keyword evidence="3" id="KW-0326">Glycosidase</keyword>
<dbReference type="EMBL" id="LT629740">
    <property type="protein sequence ID" value="SDS59187.1"/>
    <property type="molecule type" value="Genomic_DNA"/>
</dbReference>
<evidence type="ECO:0000256" key="2">
    <source>
        <dbReference type="ARBA" id="ARBA00022801"/>
    </source>
</evidence>
<comment type="similarity">
    <text evidence="1">Belongs to the glycosyl hydrolase 25 family.</text>
</comment>
<evidence type="ECO:0000313" key="5">
    <source>
        <dbReference type="EMBL" id="SDS59187.1"/>
    </source>
</evidence>
<dbReference type="GO" id="GO:0016998">
    <property type="term" value="P:cell wall macromolecule catabolic process"/>
    <property type="evidence" value="ECO:0007669"/>
    <property type="project" value="InterPro"/>
</dbReference>
<dbReference type="PANTHER" id="PTHR34135">
    <property type="entry name" value="LYSOZYME"/>
    <property type="match status" value="1"/>
</dbReference>
<dbReference type="GO" id="GO:0003796">
    <property type="term" value="F:lysozyme activity"/>
    <property type="evidence" value="ECO:0007669"/>
    <property type="project" value="InterPro"/>
</dbReference>
<dbReference type="STRING" id="652787.SAMN05216490_1433"/>
<evidence type="ECO:0000256" key="3">
    <source>
        <dbReference type="ARBA" id="ARBA00023295"/>
    </source>
</evidence>
<keyword evidence="4" id="KW-1133">Transmembrane helix</keyword>
<name>A0A1H1TFZ3_MUCMA</name>
<dbReference type="RefSeq" id="WP_232009410.1">
    <property type="nucleotide sequence ID" value="NZ_LT629740.1"/>
</dbReference>
<proteinExistence type="inferred from homology"/>
<dbReference type="InterPro" id="IPR002053">
    <property type="entry name" value="Glyco_hydro_25"/>
</dbReference>
<keyword evidence="4" id="KW-0812">Transmembrane</keyword>
<dbReference type="Gene3D" id="3.20.20.80">
    <property type="entry name" value="Glycosidases"/>
    <property type="match status" value="1"/>
</dbReference>
<dbReference type="GO" id="GO:0016052">
    <property type="term" value="P:carbohydrate catabolic process"/>
    <property type="evidence" value="ECO:0007669"/>
    <property type="project" value="TreeGrafter"/>
</dbReference>
<dbReference type="InterPro" id="IPR017853">
    <property type="entry name" value="GH"/>
</dbReference>
<evidence type="ECO:0000256" key="1">
    <source>
        <dbReference type="ARBA" id="ARBA00010646"/>
    </source>
</evidence>
<dbReference type="Proteomes" id="UP000199679">
    <property type="component" value="Chromosome I"/>
</dbReference>